<reference evidence="2 3" key="1">
    <citation type="submission" date="2019-11" db="EMBL/GenBank/DDBJ databases">
        <authorList>
            <person name="Holert J."/>
        </authorList>
    </citation>
    <scope>NUCLEOTIDE SEQUENCE [LARGE SCALE GENOMIC DNA]</scope>
    <source>
        <strain evidence="2">BC8_1</strain>
    </source>
</reference>
<dbReference type="InterPro" id="IPR034593">
    <property type="entry name" value="DgoD-like"/>
</dbReference>
<protein>
    <submittedName>
        <fullName evidence="2">N-succinyl-L-Arg/Lys racemase</fullName>
        <ecNumber evidence="2">5.1.1.-</ecNumber>
    </submittedName>
</protein>
<organism evidence="2 3">
    <name type="scientific">Mycolicibacterium vanbaalenii</name>
    <name type="common">Mycobacterium vanbaalenii</name>
    <dbReference type="NCBI Taxonomy" id="110539"/>
    <lineage>
        <taxon>Bacteria</taxon>
        <taxon>Bacillati</taxon>
        <taxon>Actinomycetota</taxon>
        <taxon>Actinomycetes</taxon>
        <taxon>Mycobacteriales</taxon>
        <taxon>Mycobacteriaceae</taxon>
        <taxon>Mycolicibacterium</taxon>
    </lineage>
</organism>
<dbReference type="Proteomes" id="UP000430146">
    <property type="component" value="Unassembled WGS sequence"/>
</dbReference>
<dbReference type="InterPro" id="IPR013341">
    <property type="entry name" value="Mandelate_racemase_N_dom"/>
</dbReference>
<evidence type="ECO:0000259" key="1">
    <source>
        <dbReference type="SMART" id="SM00922"/>
    </source>
</evidence>
<dbReference type="Pfam" id="PF13378">
    <property type="entry name" value="MR_MLE_C"/>
    <property type="match status" value="1"/>
</dbReference>
<dbReference type="AlphaFoldDB" id="A0A5S9R000"/>
<dbReference type="EMBL" id="CACSIP010000023">
    <property type="protein sequence ID" value="CAA0124805.1"/>
    <property type="molecule type" value="Genomic_DNA"/>
</dbReference>
<dbReference type="SUPFAM" id="SSF51604">
    <property type="entry name" value="Enolase C-terminal domain-like"/>
    <property type="match status" value="1"/>
</dbReference>
<proteinExistence type="predicted"/>
<dbReference type="SFLD" id="SFLDS00001">
    <property type="entry name" value="Enolase"/>
    <property type="match status" value="1"/>
</dbReference>
<dbReference type="EC" id="5.1.1.-" evidence="2"/>
<dbReference type="InterPro" id="IPR036849">
    <property type="entry name" value="Enolase-like_C_sf"/>
</dbReference>
<gene>
    <name evidence="2" type="ORF">AELLOGFF_01147</name>
</gene>
<keyword evidence="2" id="KW-0413">Isomerase</keyword>
<name>A0A5S9R000_MYCVN</name>
<dbReference type="Gene3D" id="3.30.390.10">
    <property type="entry name" value="Enolase-like, N-terminal domain"/>
    <property type="match status" value="1"/>
</dbReference>
<dbReference type="Gene3D" id="3.20.20.120">
    <property type="entry name" value="Enolase-like C-terminal domain"/>
    <property type="match status" value="1"/>
</dbReference>
<feature type="domain" description="Mandelate racemase/muconate lactonizing enzyme C-terminal" evidence="1">
    <location>
        <begin position="156"/>
        <end position="251"/>
    </location>
</feature>
<sequence>MTICYLQNVMWLVSVISRIEAWALGPEVERFRYTSHSDEVYTTTTLLRITDSDGLTGVGAYDSDTFGMWDRGPFETLRPLLPRLMGLEAEDRDGVYTLVSEDNTSAFPPAVRSTIDTALWDLASRRRGVPLREMLAGGPTPTSLPGYASVPLLGDETEYREALSGFVESGYAAVKLHAWGIPERDAALMRALRPAFPALTLMFDAEGRYDRDGARIVATACADVDARWFEAPITDFDVLGYRALRDEFPAVPILPAGDALWHPDLLSTVLLLEPFSAVRFDVSFVGGPTPALRMIRVAEDAGLDVELISYGHTVIQAADLQVALAFGRTTYFEQAVPVEPFECGVTDVLRTGSDGLVHAPDGPGLGIALDEAVLETNAFERLILD</sequence>
<evidence type="ECO:0000313" key="3">
    <source>
        <dbReference type="Proteomes" id="UP000430146"/>
    </source>
</evidence>
<dbReference type="InterPro" id="IPR013342">
    <property type="entry name" value="Mandelate_racemase_C"/>
</dbReference>
<dbReference type="InterPro" id="IPR029065">
    <property type="entry name" value="Enolase_C-like"/>
</dbReference>
<dbReference type="GO" id="GO:0016853">
    <property type="term" value="F:isomerase activity"/>
    <property type="evidence" value="ECO:0007669"/>
    <property type="project" value="UniProtKB-KW"/>
</dbReference>
<dbReference type="SMART" id="SM00922">
    <property type="entry name" value="MR_MLE"/>
    <property type="match status" value="1"/>
</dbReference>
<dbReference type="Pfam" id="PF02746">
    <property type="entry name" value="MR_MLE_N"/>
    <property type="match status" value="1"/>
</dbReference>
<accession>A0A5S9R000</accession>
<dbReference type="PANTHER" id="PTHR48080">
    <property type="entry name" value="D-GALACTONATE DEHYDRATASE-RELATED"/>
    <property type="match status" value="1"/>
</dbReference>
<dbReference type="InterPro" id="IPR029017">
    <property type="entry name" value="Enolase-like_N"/>
</dbReference>
<evidence type="ECO:0000313" key="2">
    <source>
        <dbReference type="EMBL" id="CAA0124805.1"/>
    </source>
</evidence>
<keyword evidence="3" id="KW-1185">Reference proteome</keyword>
<dbReference type="SUPFAM" id="SSF54826">
    <property type="entry name" value="Enolase N-terminal domain-like"/>
    <property type="match status" value="1"/>
</dbReference>